<dbReference type="Gene3D" id="3.40.190.80">
    <property type="match status" value="1"/>
</dbReference>
<dbReference type="InterPro" id="IPR000760">
    <property type="entry name" value="Inositol_monophosphatase-like"/>
</dbReference>
<protein>
    <recommendedName>
        <fullName evidence="5">ADP-ribosylglycohydrolase family protein</fullName>
    </recommendedName>
</protein>
<dbReference type="InterPro" id="IPR036705">
    <property type="entry name" value="Ribosyl_crysJ1_sf"/>
</dbReference>
<dbReference type="OrthoDB" id="9806482at2"/>
<evidence type="ECO:0008006" key="5">
    <source>
        <dbReference type="Google" id="ProtNLM"/>
    </source>
</evidence>
<dbReference type="InterPro" id="IPR050792">
    <property type="entry name" value="ADP-ribosylglycohydrolase"/>
</dbReference>
<dbReference type="SUPFAM" id="SSF101478">
    <property type="entry name" value="ADP-ribosylglycohydrolase"/>
    <property type="match status" value="1"/>
</dbReference>
<name>A0A5C4MTE1_9RHOB</name>
<feature type="binding site" evidence="2">
    <location>
        <position position="549"/>
    </location>
    <ligand>
        <name>Mg(2+)</name>
        <dbReference type="ChEBI" id="CHEBI:18420"/>
        <label>1</label>
    </ligand>
</feature>
<gene>
    <name evidence="3" type="ORF">FHG66_11325</name>
</gene>
<keyword evidence="1" id="KW-0479">Metal-binding</keyword>
<dbReference type="GO" id="GO:0046872">
    <property type="term" value="F:metal ion binding"/>
    <property type="evidence" value="ECO:0007669"/>
    <property type="project" value="UniProtKB-KW"/>
</dbReference>
<dbReference type="PROSITE" id="PS00630">
    <property type="entry name" value="IMP_2"/>
    <property type="match status" value="1"/>
</dbReference>
<dbReference type="Pfam" id="PF00459">
    <property type="entry name" value="Inositol_P"/>
    <property type="match status" value="1"/>
</dbReference>
<feature type="binding site" evidence="2">
    <location>
        <position position="546"/>
    </location>
    <ligand>
        <name>Mg(2+)</name>
        <dbReference type="ChEBI" id="CHEBI:18420"/>
        <label>1</label>
    </ligand>
</feature>
<feature type="binding site" evidence="2">
    <location>
        <position position="354"/>
    </location>
    <ligand>
        <name>Mg(2+)</name>
        <dbReference type="ChEBI" id="CHEBI:18420"/>
        <label>1</label>
    </ligand>
</feature>
<dbReference type="PRINTS" id="PR00377">
    <property type="entry name" value="IMPHPHTASES"/>
</dbReference>
<dbReference type="Proteomes" id="UP000305887">
    <property type="component" value="Unassembled WGS sequence"/>
</dbReference>
<dbReference type="AlphaFoldDB" id="A0A5C4MTE1"/>
<keyword evidence="4" id="KW-1185">Reference proteome</keyword>
<dbReference type="InterPro" id="IPR005502">
    <property type="entry name" value="Ribosyl_crysJ1"/>
</dbReference>
<feature type="binding site" evidence="2">
    <location>
        <position position="355"/>
    </location>
    <ligand>
        <name>Mg(2+)</name>
        <dbReference type="ChEBI" id="CHEBI:18420"/>
        <label>1</label>
    </ligand>
</feature>
<reference evidence="3 4" key="1">
    <citation type="submission" date="2019-06" db="EMBL/GenBank/DDBJ databases">
        <title>YIM 131921 draft genome.</title>
        <authorList>
            <person name="Jiang L."/>
        </authorList>
    </citation>
    <scope>NUCLEOTIDE SEQUENCE [LARGE SCALE GENOMIC DNA]</scope>
    <source>
        <strain evidence="3 4">YIM 131921</strain>
    </source>
</reference>
<feature type="binding site" evidence="1">
    <location>
        <position position="92"/>
    </location>
    <ligand>
        <name>Mg(2+)</name>
        <dbReference type="ChEBI" id="CHEBI:18420"/>
        <label>1</label>
        <note>catalytic</note>
    </ligand>
</feature>
<dbReference type="EMBL" id="VDFU01000012">
    <property type="protein sequence ID" value="TNC49317.1"/>
    <property type="molecule type" value="Genomic_DNA"/>
</dbReference>
<dbReference type="GO" id="GO:0046854">
    <property type="term" value="P:phosphatidylinositol phosphate biosynthetic process"/>
    <property type="evidence" value="ECO:0007669"/>
    <property type="project" value="InterPro"/>
</dbReference>
<feature type="binding site" evidence="1">
    <location>
        <position position="73"/>
    </location>
    <ligand>
        <name>Mg(2+)</name>
        <dbReference type="ChEBI" id="CHEBI:18420"/>
        <label>1</label>
        <note>catalytic</note>
    </ligand>
</feature>
<feature type="binding site" evidence="1">
    <location>
        <position position="89"/>
    </location>
    <ligand>
        <name>Mg(2+)</name>
        <dbReference type="ChEBI" id="CHEBI:18420"/>
        <label>1</label>
        <note>catalytic</note>
    </ligand>
</feature>
<sequence>MKITPTINPAAASLLDDTRAAVLGAGAMIRAELHRPGGPRQGAGYDKAPIDTEVEQFLQEKLQALHPCNWQGEELPRHRGHHSDTWVVDPQDGTRAFLKGLRGSAISVALVRNGRPVLAVVYAPTAPDDAGDLFTWADGVAPTRNGVALQPLGTLAGRIERRQVPYDASVVIGMNETAGDYARVNHTALSPAGVLAMPSIAYRLALAAAGEVDAAVSLTGGLESYDVAAGHALVEAAGGEVLQLNGRPLVHGPASSFMGCVGGRAGLVGEVIRRVTSIPGSTRVPRHPAKPRRRIVSASVLSRAQGCLLGQFAGDALGAQVEFLSPADIRRKHPQGVTEMRPGGTWGLLAGQITDDSEMALALARGLLEEGGFNAKAVGQAYLAWGASDPFDMGGTTRAGLSALAGRGVPSTLSQANGALMRVSPIGVACAGDPARAAAWARADAALTHPHPVCVAASSAFAAAIAAGVAGADPATMWAVAHAQAGEGAGADEVRSCLVEAREAGPQDATRKAGWVLIALSNAAHRLWTGQGLEAALVETVGMGGDTDTNAAICGALLGATQGREAVPMTWRRQVLGCRAVKGVGVRQPRPAVYWTDDAVDLAEGLTALAMRAA</sequence>
<evidence type="ECO:0000313" key="4">
    <source>
        <dbReference type="Proteomes" id="UP000305887"/>
    </source>
</evidence>
<dbReference type="PANTHER" id="PTHR16222:SF35">
    <property type="entry name" value="ADP-RIBOSYLGLYCOHYDROLASE"/>
    <property type="match status" value="1"/>
</dbReference>
<keyword evidence="1" id="KW-0460">Magnesium</keyword>
<comment type="caution">
    <text evidence="3">The sequence shown here is derived from an EMBL/GenBank/DDBJ whole genome shotgun (WGS) entry which is preliminary data.</text>
</comment>
<dbReference type="RefSeq" id="WP_139076864.1">
    <property type="nucleotide sequence ID" value="NZ_VDFU01000012.1"/>
</dbReference>
<dbReference type="Gene3D" id="1.10.4080.10">
    <property type="entry name" value="ADP-ribosylation/Crystallin J1"/>
    <property type="match status" value="1"/>
</dbReference>
<organism evidence="3 4">
    <name type="scientific">Rubellimicrobium rubrum</name>
    <dbReference type="NCBI Taxonomy" id="2585369"/>
    <lineage>
        <taxon>Bacteria</taxon>
        <taxon>Pseudomonadati</taxon>
        <taxon>Pseudomonadota</taxon>
        <taxon>Alphaproteobacteria</taxon>
        <taxon>Rhodobacterales</taxon>
        <taxon>Roseobacteraceae</taxon>
        <taxon>Rubellimicrobium</taxon>
    </lineage>
</organism>
<dbReference type="Gene3D" id="3.30.540.10">
    <property type="entry name" value="Fructose-1,6-Bisphosphatase, subunit A, domain 1"/>
    <property type="match status" value="1"/>
</dbReference>
<dbReference type="PANTHER" id="PTHR16222">
    <property type="entry name" value="ADP-RIBOSYLGLYCOHYDROLASE"/>
    <property type="match status" value="1"/>
</dbReference>
<accession>A0A5C4MTE1</accession>
<dbReference type="Pfam" id="PF03747">
    <property type="entry name" value="ADP_ribosyl_GH"/>
    <property type="match status" value="1"/>
</dbReference>
<evidence type="ECO:0000313" key="3">
    <source>
        <dbReference type="EMBL" id="TNC49317.1"/>
    </source>
</evidence>
<evidence type="ECO:0000256" key="2">
    <source>
        <dbReference type="PIRSR" id="PIRSR605502-1"/>
    </source>
</evidence>
<comment type="cofactor">
    <cofactor evidence="2">
        <name>Mg(2+)</name>
        <dbReference type="ChEBI" id="CHEBI:18420"/>
    </cofactor>
    <text evidence="2">Binds 2 magnesium ions per subunit.</text>
</comment>
<proteinExistence type="predicted"/>
<dbReference type="SUPFAM" id="SSF56655">
    <property type="entry name" value="Carbohydrate phosphatase"/>
    <property type="match status" value="1"/>
</dbReference>
<dbReference type="InterPro" id="IPR020550">
    <property type="entry name" value="Inositol_monophosphatase_CS"/>
</dbReference>
<feature type="binding site" evidence="2">
    <location>
        <position position="548"/>
    </location>
    <ligand>
        <name>Mg(2+)</name>
        <dbReference type="ChEBI" id="CHEBI:18420"/>
        <label>1</label>
    </ligand>
</feature>
<evidence type="ECO:0000256" key="1">
    <source>
        <dbReference type="PIRSR" id="PIRSR600760-2"/>
    </source>
</evidence>
<feature type="binding site" evidence="2">
    <location>
        <position position="356"/>
    </location>
    <ligand>
        <name>Mg(2+)</name>
        <dbReference type="ChEBI" id="CHEBI:18420"/>
        <label>1</label>
    </ligand>
</feature>
<feature type="binding site" evidence="1">
    <location>
        <position position="226"/>
    </location>
    <ligand>
        <name>Mg(2+)</name>
        <dbReference type="ChEBI" id="CHEBI:18420"/>
        <label>1</label>
        <note>catalytic</note>
    </ligand>
</feature>